<keyword evidence="7" id="KW-1185">Reference proteome</keyword>
<keyword evidence="5" id="KW-0966">Cell projection</keyword>
<evidence type="ECO:0000256" key="4">
    <source>
        <dbReference type="ARBA" id="ARBA00023069"/>
    </source>
</evidence>
<keyword evidence="2" id="KW-0433">Leucine-rich repeat</keyword>
<dbReference type="OMA" id="HNCIEDE"/>
<dbReference type="PROSITE" id="PS51450">
    <property type="entry name" value="LRR"/>
    <property type="match status" value="1"/>
</dbReference>
<keyword evidence="4" id="KW-0969">Cilium</keyword>
<dbReference type="eggNOG" id="ENOG502QQFE">
    <property type="taxonomic scope" value="Eukaryota"/>
</dbReference>
<sequence length="301" mass="34074">MTSEMTRDWLRYVCKENGGYSVPHLNDTLYLHFKGFDRIKNLDEYTAVRSIFLEGNALESLDGLEHCRNLRCLYVQQNMIATLSSTLPTSITVLNLSYNDISDLENIGRLVNLQTFVATHCKIRIVKNILGLLSCPYLASLDVQDNKIEGDSDELIRMLVLMPSLACLYLQGNPIVGSLRHYRKRVISQVATLTYLDDRPISALERTCAEAWASGGVRSEHDARNSYKAAEEVKMRRNQEFLGNLRKEANMKRMELALRGRVALRRAAIDYAGSSFSLTIKTEPRELANARFTLSQLCLAS</sequence>
<dbReference type="EMBL" id="CP001574">
    <property type="protein sequence ID" value="ACO68548.1"/>
    <property type="molecule type" value="Genomic_DNA"/>
</dbReference>
<evidence type="ECO:0000256" key="1">
    <source>
        <dbReference type="ARBA" id="ARBA00004430"/>
    </source>
</evidence>
<dbReference type="RefSeq" id="XP_002507290.1">
    <property type="nucleotide sequence ID" value="XM_002507244.1"/>
</dbReference>
<dbReference type="PANTHER" id="PTHR45973:SF9">
    <property type="entry name" value="LEUCINE-RICH REPEAT-CONTAINING PROTEIN 46"/>
    <property type="match status" value="1"/>
</dbReference>
<dbReference type="PANTHER" id="PTHR45973">
    <property type="entry name" value="PROTEIN PHOSPHATASE 1 REGULATORY SUBUNIT SDS22-RELATED"/>
    <property type="match status" value="1"/>
</dbReference>
<dbReference type="AlphaFoldDB" id="C1FED8"/>
<dbReference type="InterPro" id="IPR050576">
    <property type="entry name" value="Cilia_flagella_integrity"/>
</dbReference>
<gene>
    <name evidence="6" type="primary">ODA7</name>
    <name evidence="6" type="ORF">MICPUN_55405</name>
</gene>
<dbReference type="SUPFAM" id="SSF52075">
    <property type="entry name" value="Outer arm dynein light chain 1"/>
    <property type="match status" value="1"/>
</dbReference>
<dbReference type="InterPro" id="IPR032675">
    <property type="entry name" value="LRR_dom_sf"/>
</dbReference>
<evidence type="ECO:0000256" key="5">
    <source>
        <dbReference type="ARBA" id="ARBA00023273"/>
    </source>
</evidence>
<organism evidence="6 7">
    <name type="scientific">Micromonas commoda (strain RCC299 / NOUM17 / CCMP2709)</name>
    <name type="common">Picoplanktonic green alga</name>
    <dbReference type="NCBI Taxonomy" id="296587"/>
    <lineage>
        <taxon>Eukaryota</taxon>
        <taxon>Viridiplantae</taxon>
        <taxon>Chlorophyta</taxon>
        <taxon>Mamiellophyceae</taxon>
        <taxon>Mamiellales</taxon>
        <taxon>Mamiellaceae</taxon>
        <taxon>Micromonas</taxon>
    </lineage>
</organism>
<dbReference type="InterPro" id="IPR001611">
    <property type="entry name" value="Leu-rich_rpt"/>
</dbReference>
<dbReference type="STRING" id="296587.C1FED8"/>
<dbReference type="OrthoDB" id="1904536at2759"/>
<dbReference type="Proteomes" id="UP000002009">
    <property type="component" value="Chromosome 1"/>
</dbReference>
<reference evidence="6 7" key="1">
    <citation type="journal article" date="2009" name="Science">
        <title>Green evolution and dynamic adaptations revealed by genomes of the marine picoeukaryotes Micromonas.</title>
        <authorList>
            <person name="Worden A.Z."/>
            <person name="Lee J.H."/>
            <person name="Mock T."/>
            <person name="Rouze P."/>
            <person name="Simmons M.P."/>
            <person name="Aerts A.L."/>
            <person name="Allen A.E."/>
            <person name="Cuvelier M.L."/>
            <person name="Derelle E."/>
            <person name="Everett M.V."/>
            <person name="Foulon E."/>
            <person name="Grimwood J."/>
            <person name="Gundlach H."/>
            <person name="Henrissat B."/>
            <person name="Napoli C."/>
            <person name="McDonald S.M."/>
            <person name="Parker M.S."/>
            <person name="Rombauts S."/>
            <person name="Salamov A."/>
            <person name="Von Dassow P."/>
            <person name="Badger J.H."/>
            <person name="Coutinho P.M."/>
            <person name="Demir E."/>
            <person name="Dubchak I."/>
            <person name="Gentemann C."/>
            <person name="Eikrem W."/>
            <person name="Gready J.E."/>
            <person name="John U."/>
            <person name="Lanier W."/>
            <person name="Lindquist E.A."/>
            <person name="Lucas S."/>
            <person name="Mayer K.F."/>
            <person name="Moreau H."/>
            <person name="Not F."/>
            <person name="Otillar R."/>
            <person name="Panaud O."/>
            <person name="Pangilinan J."/>
            <person name="Paulsen I."/>
            <person name="Piegu B."/>
            <person name="Poliakov A."/>
            <person name="Robbens S."/>
            <person name="Schmutz J."/>
            <person name="Toulza E."/>
            <person name="Wyss T."/>
            <person name="Zelensky A."/>
            <person name="Zhou K."/>
            <person name="Armbrust E.V."/>
            <person name="Bhattacharya D."/>
            <person name="Goodenough U.W."/>
            <person name="Van de Peer Y."/>
            <person name="Grigoriev I.V."/>
        </authorList>
    </citation>
    <scope>NUCLEOTIDE SEQUENCE [LARGE SCALE GENOMIC DNA]</scope>
    <source>
        <strain evidence="7">RCC299 / NOUM17</strain>
    </source>
</reference>
<dbReference type="Gene3D" id="3.80.10.10">
    <property type="entry name" value="Ribonuclease Inhibitor"/>
    <property type="match status" value="2"/>
</dbReference>
<dbReference type="GeneID" id="8250606"/>
<dbReference type="GO" id="GO:0005930">
    <property type="term" value="C:axoneme"/>
    <property type="evidence" value="ECO:0007669"/>
    <property type="project" value="UniProtKB-SubCell"/>
</dbReference>
<evidence type="ECO:0000313" key="6">
    <source>
        <dbReference type="EMBL" id="ACO68548.1"/>
    </source>
</evidence>
<dbReference type="InParanoid" id="C1FED8"/>
<keyword evidence="3" id="KW-0677">Repeat</keyword>
<evidence type="ECO:0000256" key="2">
    <source>
        <dbReference type="ARBA" id="ARBA00022614"/>
    </source>
</evidence>
<evidence type="ECO:0000256" key="3">
    <source>
        <dbReference type="ARBA" id="ARBA00022737"/>
    </source>
</evidence>
<dbReference type="KEGG" id="mis:MICPUN_55405"/>
<comment type="subcellular location">
    <subcellularLocation>
        <location evidence="1">Cytoplasm</location>
        <location evidence="1">Cytoskeleton</location>
        <location evidence="1">Cilium axoneme</location>
    </subcellularLocation>
</comment>
<accession>C1FED8</accession>
<dbReference type="Pfam" id="PF13516">
    <property type="entry name" value="LRR_6"/>
    <property type="match status" value="1"/>
</dbReference>
<evidence type="ECO:0000313" key="7">
    <source>
        <dbReference type="Proteomes" id="UP000002009"/>
    </source>
</evidence>
<proteinExistence type="predicted"/>
<name>C1FED8_MICCC</name>
<protein>
    <submittedName>
        <fullName evidence="6">Dynein associated LRR protein</fullName>
    </submittedName>
</protein>